<organism evidence="1 2">
    <name type="scientific">Nocardia amamiensis</name>
    <dbReference type="NCBI Taxonomy" id="404578"/>
    <lineage>
        <taxon>Bacteria</taxon>
        <taxon>Bacillati</taxon>
        <taxon>Actinomycetota</taxon>
        <taxon>Actinomycetes</taxon>
        <taxon>Mycobacteriales</taxon>
        <taxon>Nocardiaceae</taxon>
        <taxon>Nocardia</taxon>
    </lineage>
</organism>
<sequence length="71" mass="8319">MQRNIYRDTCIECSREVSEKAGFIFNPGYSNTVVCLECLYDFYGESRGFFAPMPGNESRFAEWPKTSPRRY</sequence>
<comment type="caution">
    <text evidence="1">The sequence shown here is derived from an EMBL/GenBank/DDBJ whole genome shotgun (WGS) entry which is preliminary data.</text>
</comment>
<name>A0ABS0CLK2_9NOCA</name>
<dbReference type="EMBL" id="JADLQX010000004">
    <property type="protein sequence ID" value="MBF6297518.1"/>
    <property type="molecule type" value="Genomic_DNA"/>
</dbReference>
<dbReference type="RefSeq" id="WP_195128844.1">
    <property type="nucleotide sequence ID" value="NZ_JADLQX010000004.1"/>
</dbReference>
<dbReference type="Proteomes" id="UP000702209">
    <property type="component" value="Unassembled WGS sequence"/>
</dbReference>
<keyword evidence="2" id="KW-1185">Reference proteome</keyword>
<accession>A0ABS0CLK2</accession>
<gene>
    <name evidence="1" type="ORF">IU459_08170</name>
</gene>
<proteinExistence type="predicted"/>
<protein>
    <submittedName>
        <fullName evidence="1">Uncharacterized protein</fullName>
    </submittedName>
</protein>
<evidence type="ECO:0000313" key="1">
    <source>
        <dbReference type="EMBL" id="MBF6297518.1"/>
    </source>
</evidence>
<reference evidence="1 2" key="1">
    <citation type="submission" date="2020-10" db="EMBL/GenBank/DDBJ databases">
        <title>Identification of Nocardia species via Next-generation sequencing and recognition of intraspecies genetic diversity.</title>
        <authorList>
            <person name="Li P."/>
            <person name="Li P."/>
            <person name="Lu B."/>
        </authorList>
    </citation>
    <scope>NUCLEOTIDE SEQUENCE [LARGE SCALE GENOMIC DNA]</scope>
    <source>
        <strain evidence="1 2">BJ06-0157</strain>
    </source>
</reference>
<evidence type="ECO:0000313" key="2">
    <source>
        <dbReference type="Proteomes" id="UP000702209"/>
    </source>
</evidence>